<feature type="domain" description="AMP-binding enzyme C-terminal" evidence="8">
    <location>
        <begin position="230"/>
        <end position="303"/>
    </location>
</feature>
<evidence type="ECO:0000313" key="9">
    <source>
        <dbReference type="EMBL" id="KAH0543835.1"/>
    </source>
</evidence>
<comment type="similarity">
    <text evidence="1">Belongs to the RAD52 family.</text>
</comment>
<dbReference type="Gene3D" id="3.30.300.30">
    <property type="match status" value="1"/>
</dbReference>
<feature type="region of interest" description="Disordered" evidence="6">
    <location>
        <begin position="583"/>
        <end position="728"/>
    </location>
</feature>
<dbReference type="SUPFAM" id="SSF54768">
    <property type="entry name" value="dsRNA-binding domain-like"/>
    <property type="match status" value="1"/>
</dbReference>
<evidence type="ECO:0000256" key="1">
    <source>
        <dbReference type="ARBA" id="ARBA00006638"/>
    </source>
</evidence>
<dbReference type="InterPro" id="IPR000873">
    <property type="entry name" value="AMP-dep_synth/lig_dom"/>
</dbReference>
<dbReference type="AlphaFoldDB" id="A0A9P8I181"/>
<dbReference type="GO" id="GO:0045002">
    <property type="term" value="P:double-strand break repair via single-strand annealing"/>
    <property type="evidence" value="ECO:0007669"/>
    <property type="project" value="InterPro"/>
</dbReference>
<evidence type="ECO:0000259" key="7">
    <source>
        <dbReference type="Pfam" id="PF00501"/>
    </source>
</evidence>
<dbReference type="InterPro" id="IPR007232">
    <property type="entry name" value="Rad52_Rad59_Rad22"/>
</dbReference>
<feature type="compositionally biased region" description="Low complexity" evidence="6">
    <location>
        <begin position="626"/>
        <end position="652"/>
    </location>
</feature>
<evidence type="ECO:0000313" key="10">
    <source>
        <dbReference type="Proteomes" id="UP000698800"/>
    </source>
</evidence>
<feature type="compositionally biased region" description="Polar residues" evidence="6">
    <location>
        <begin position="596"/>
        <end position="612"/>
    </location>
</feature>
<protein>
    <recommendedName>
        <fullName evidence="5">RAD52 homolog</fullName>
    </recommendedName>
</protein>
<dbReference type="GO" id="GO:0005634">
    <property type="term" value="C:nucleus"/>
    <property type="evidence" value="ECO:0007669"/>
    <property type="project" value="InterPro"/>
</dbReference>
<dbReference type="PANTHER" id="PTHR12132">
    <property type="entry name" value="DNA REPAIR AND RECOMBINATION PROTEIN RAD52, RAD59"/>
    <property type="match status" value="1"/>
</dbReference>
<evidence type="ECO:0000256" key="3">
    <source>
        <dbReference type="ARBA" id="ARBA00023172"/>
    </source>
</evidence>
<sequence length="878" mass="95571">MKNICETYRLMPQDRTLLVMPLFHVHGLLAAFLSPLHSGGCVIVPQRFSATEFWSDFTTHKANWYTAVPTIHQILLKTPLPKPIPNIRFIRSCSSPLSPSTFHRLEETFNAPVLEAYAMTEAAHQLTSNPLPPSKRKPGSVGVGQGVEIKILDSNAEEVAQGFEGEICIRGENVTKGYLNNPEANKSSFTRSGFFRTGDQGKKDEDGYVIITGRIKELINKGGEKISPIELDNIVAQHPAVGEVVSFAMADEMYGQEVGIAIVLRQGKPLGEGELREWMAERVAKFKLPKKIYFTDSMPKTATASRLVMPAPGEQHRDGPKTANPFEEAKPRISEYTAKEIATLQSRLEKQLGPEYISSRPGPAGQKVHYLAGEKCINLANEVFGFNGWSSAIQNVQIDFVDENQSSGKVSLGLSVIVRVTLRDGTFHEDIGYGHIENCGKGKAAAFEKAKKEGTTDALKRALRNFGNVLGNCFYDKDYLGRVLKVKVAPPRWDVENLHRHASYVPIKKESDIKKGPEVGRSGTLGPSDDLDDEFGGSEFDEVDFSETHGAEDVNPDEVVLPVAATSERLERQKGADMQYHQALNGRNDPSKAVQAANQSANGTNATGQQYSGQGPQQNPRPNPQPVAQQGFQQGPQQSRPMMPRQPQTPGRSPQRASNAGVQQRVQGNPVPPQRLQNAPSHFNNNHPNQPNSNAAQAPVQHQRAQQPSNLAHCETPPTAVPQGHNPPAAFFTARAAEIVQVSNAIAPSDAPTFNPYAESPSIRKTSGIDHTKSKPVPRQSLSSQNPAPGVPPMARINLANPQLDATRRIGMPGNPSPILNRNSYSYSYKPPGPATTKRPADGSGTGQQRTPLAEAPTRQLSVGAEGAGDPKRAKLHN</sequence>
<feature type="compositionally biased region" description="Polar residues" evidence="6">
    <location>
        <begin position="818"/>
        <end position="827"/>
    </location>
</feature>
<dbReference type="InterPro" id="IPR004585">
    <property type="entry name" value="DNA_recomb/repair_Rad52"/>
</dbReference>
<dbReference type="GO" id="GO:0000730">
    <property type="term" value="P:DNA recombinase assembly"/>
    <property type="evidence" value="ECO:0007669"/>
    <property type="project" value="InterPro"/>
</dbReference>
<organism evidence="9 10">
    <name type="scientific">Glutinoglossum americanum</name>
    <dbReference type="NCBI Taxonomy" id="1670608"/>
    <lineage>
        <taxon>Eukaryota</taxon>
        <taxon>Fungi</taxon>
        <taxon>Dikarya</taxon>
        <taxon>Ascomycota</taxon>
        <taxon>Pezizomycotina</taxon>
        <taxon>Geoglossomycetes</taxon>
        <taxon>Geoglossales</taxon>
        <taxon>Geoglossaceae</taxon>
        <taxon>Glutinoglossum</taxon>
    </lineage>
</organism>
<name>A0A9P8I181_9PEZI</name>
<dbReference type="Pfam" id="PF13193">
    <property type="entry name" value="AMP-binding_C"/>
    <property type="match status" value="1"/>
</dbReference>
<dbReference type="InterPro" id="IPR025110">
    <property type="entry name" value="AMP-bd_C"/>
</dbReference>
<evidence type="ECO:0000259" key="8">
    <source>
        <dbReference type="Pfam" id="PF13193"/>
    </source>
</evidence>
<dbReference type="GO" id="GO:0003697">
    <property type="term" value="F:single-stranded DNA binding"/>
    <property type="evidence" value="ECO:0007669"/>
    <property type="project" value="UniProtKB-ARBA"/>
</dbReference>
<dbReference type="Proteomes" id="UP000698800">
    <property type="component" value="Unassembled WGS sequence"/>
</dbReference>
<dbReference type="Gene3D" id="3.40.50.12780">
    <property type="entry name" value="N-terminal domain of ligase-like"/>
    <property type="match status" value="1"/>
</dbReference>
<dbReference type="Gene3D" id="3.30.390.80">
    <property type="entry name" value="DNA repair protein Rad52/59/22"/>
    <property type="match status" value="1"/>
</dbReference>
<evidence type="ECO:0000256" key="4">
    <source>
        <dbReference type="ARBA" id="ARBA00023204"/>
    </source>
</evidence>
<dbReference type="OrthoDB" id="206565at2759"/>
<dbReference type="GO" id="GO:0006312">
    <property type="term" value="P:mitotic recombination"/>
    <property type="evidence" value="ECO:0007669"/>
    <property type="project" value="TreeGrafter"/>
</dbReference>
<feature type="compositionally biased region" description="Low complexity" evidence="6">
    <location>
        <begin position="684"/>
        <end position="701"/>
    </location>
</feature>
<dbReference type="InterPro" id="IPR042525">
    <property type="entry name" value="Rad52_Rad59_Rad22_sf"/>
</dbReference>
<keyword evidence="4" id="KW-0234">DNA repair</keyword>
<feature type="compositionally biased region" description="Acidic residues" evidence="6">
    <location>
        <begin position="529"/>
        <end position="540"/>
    </location>
</feature>
<gene>
    <name evidence="9" type="ORF">FGG08_001874</name>
</gene>
<dbReference type="InterPro" id="IPR042099">
    <property type="entry name" value="ANL_N_sf"/>
</dbReference>
<feature type="compositionally biased region" description="Polar residues" evidence="6">
    <location>
        <begin position="655"/>
        <end position="667"/>
    </location>
</feature>
<feature type="domain" description="AMP-dependent synthetase/ligase" evidence="7">
    <location>
        <begin position="6"/>
        <end position="179"/>
    </location>
</feature>
<reference evidence="9" key="1">
    <citation type="submission" date="2021-03" db="EMBL/GenBank/DDBJ databases">
        <title>Comparative genomics and phylogenomic investigation of the class Geoglossomycetes provide insights into ecological specialization and systematics.</title>
        <authorList>
            <person name="Melie T."/>
            <person name="Pirro S."/>
            <person name="Miller A.N."/>
            <person name="Quandt A."/>
        </authorList>
    </citation>
    <scope>NUCLEOTIDE SEQUENCE</scope>
    <source>
        <strain evidence="9">GBOQ0MN5Z8</strain>
    </source>
</reference>
<dbReference type="InterPro" id="IPR045851">
    <property type="entry name" value="AMP-bd_C_sf"/>
</dbReference>
<dbReference type="SUPFAM" id="SSF56801">
    <property type="entry name" value="Acetyl-CoA synthetase-like"/>
    <property type="match status" value="1"/>
</dbReference>
<keyword evidence="2" id="KW-0227">DNA damage</keyword>
<dbReference type="EMBL" id="JAGHQL010000026">
    <property type="protein sequence ID" value="KAH0543835.1"/>
    <property type="molecule type" value="Genomic_DNA"/>
</dbReference>
<proteinExistence type="inferred from homology"/>
<feature type="compositionally biased region" description="Basic and acidic residues" evidence="6">
    <location>
        <begin position="869"/>
        <end position="878"/>
    </location>
</feature>
<accession>A0A9P8I181</accession>
<feature type="region of interest" description="Disordered" evidence="6">
    <location>
        <begin position="509"/>
        <end position="540"/>
    </location>
</feature>
<comment type="caution">
    <text evidence="9">The sequence shown here is derived from an EMBL/GenBank/DDBJ whole genome shotgun (WGS) entry which is preliminary data.</text>
</comment>
<feature type="compositionally biased region" description="Basic and acidic residues" evidence="6">
    <location>
        <begin position="509"/>
        <end position="518"/>
    </location>
</feature>
<feature type="region of interest" description="Disordered" evidence="6">
    <location>
        <begin position="748"/>
        <end position="878"/>
    </location>
</feature>
<keyword evidence="3" id="KW-0233">DNA recombination</keyword>
<evidence type="ECO:0000256" key="5">
    <source>
        <dbReference type="ARBA" id="ARBA00077224"/>
    </source>
</evidence>
<evidence type="ECO:0000256" key="6">
    <source>
        <dbReference type="SAM" id="MobiDB-lite"/>
    </source>
</evidence>
<dbReference type="Pfam" id="PF00501">
    <property type="entry name" value="AMP-binding"/>
    <property type="match status" value="1"/>
</dbReference>
<evidence type="ECO:0000256" key="2">
    <source>
        <dbReference type="ARBA" id="ARBA00022763"/>
    </source>
</evidence>
<dbReference type="InterPro" id="IPR041247">
    <property type="entry name" value="Rad52_fam"/>
</dbReference>
<dbReference type="FunFam" id="3.30.390.80:FF:000001">
    <property type="entry name" value="DNA repair protein RAD52 homolog"/>
    <property type="match status" value="1"/>
</dbReference>
<keyword evidence="10" id="KW-1185">Reference proteome</keyword>
<dbReference type="PANTHER" id="PTHR12132:SF1">
    <property type="entry name" value="DNA REPAIR PROTEIN RAD52 HOMOLOG"/>
    <property type="match status" value="1"/>
</dbReference>
<dbReference type="NCBIfam" id="TIGR00607">
    <property type="entry name" value="rad52"/>
    <property type="match status" value="1"/>
</dbReference>
<dbReference type="Pfam" id="PF04098">
    <property type="entry name" value="Rad52_Rad22"/>
    <property type="match status" value="1"/>
</dbReference>